<dbReference type="Pfam" id="PF03924">
    <property type="entry name" value="CHASE"/>
    <property type="match status" value="1"/>
</dbReference>
<gene>
    <name evidence="8" type="ORF">FL583_38205</name>
</gene>
<reference evidence="8 9" key="1">
    <citation type="submission" date="2019-07" db="EMBL/GenBank/DDBJ databases">
        <title>Cryptosporangium phraense sp. nov., isolated from plant litter.</title>
        <authorList>
            <person name="Suriyachadkun C."/>
        </authorList>
    </citation>
    <scope>NUCLEOTIDE SEQUENCE [LARGE SCALE GENOMIC DNA]</scope>
    <source>
        <strain evidence="8 9">A-T 5661</strain>
    </source>
</reference>
<accession>A0A545AGL3</accession>
<evidence type="ECO:0000256" key="5">
    <source>
        <dbReference type="SAM" id="Phobius"/>
    </source>
</evidence>
<protein>
    <submittedName>
        <fullName evidence="8">Diguanylate cyclase</fullName>
    </submittedName>
</protein>
<dbReference type="SMART" id="SM01079">
    <property type="entry name" value="CHASE"/>
    <property type="match status" value="1"/>
</dbReference>
<dbReference type="GO" id="GO:0016020">
    <property type="term" value="C:membrane"/>
    <property type="evidence" value="ECO:0007669"/>
    <property type="project" value="UniProtKB-SubCell"/>
</dbReference>
<feature type="domain" description="GGDEF" evidence="7">
    <location>
        <begin position="519"/>
        <end position="650"/>
    </location>
</feature>
<proteinExistence type="predicted"/>
<dbReference type="Gene3D" id="3.30.450.350">
    <property type="entry name" value="CHASE domain"/>
    <property type="match status" value="1"/>
</dbReference>
<dbReference type="FunFam" id="3.30.70.270:FF:000001">
    <property type="entry name" value="Diguanylate cyclase domain protein"/>
    <property type="match status" value="1"/>
</dbReference>
<keyword evidence="4 5" id="KW-0472">Membrane</keyword>
<name>A0A545AGL3_9ACTN</name>
<keyword evidence="9" id="KW-1185">Reference proteome</keyword>
<dbReference type="Proteomes" id="UP000317982">
    <property type="component" value="Unassembled WGS sequence"/>
</dbReference>
<dbReference type="PANTHER" id="PTHR46663">
    <property type="entry name" value="DIGUANYLATE CYCLASE DGCT-RELATED"/>
    <property type="match status" value="1"/>
</dbReference>
<sequence>MVSNHLIGIGNLSTLCEDYCVSCCVGRRENVVVGMTPVAASCAHHCSLPPPRRAGDHRRAALGPPADDDLGAGIRCLGRGRQGLASALVDPHQSLTAKDRASRWIIGRAFMPITSDVRKRWRRTRRNGTGLRLVTAVLAIGTLVTGAAFTVVRQGEDRYAAQLMDRYAADLAAAVSDRASDYSATVRYLAAAVGAQSELRSEDYARITAGLDPAELPGVASASFVVPVATPRIAAVQATWRSRGAAGLTLRASPSRSQHAFVIYERPLDGLATIPGTDVMQSPAVEQTLDRAWIGHKLMVSSAYHLIRDQTLPDRQRQASIAFAEPIYTPQGPALPDRFVGWVVMPVRGQDFLAETLRQRGQGAVQATVAETTGDRTIITSTRSGRRLADDSLARHRTLFVGQRRWELTLWPTTSLRAATDRGTSLFTLGAGAALTLVLGVMTGVLAGSRGRALQQVEHATAALRRDIDRRERVEGQLRESEQQLRHLAFHDPLTGLANRALFYDRLTQALAARALIDRPIAVLFIDLDGFKQVNDQLGHQAGDHVLRAVAERLRVGLRNSDTVARLGGDEFAVILDDLTDTEARRAAERIIIVIQEPVEVDGMGAQVSASIGIALGHPDVTADHLVREADAAMYFAKLSGKNQYAEADPSPEPTSSI</sequence>
<dbReference type="Pfam" id="PF00990">
    <property type="entry name" value="GGDEF"/>
    <property type="match status" value="1"/>
</dbReference>
<feature type="domain" description="CHASE" evidence="6">
    <location>
        <begin position="253"/>
        <end position="359"/>
    </location>
</feature>
<dbReference type="GO" id="GO:0003824">
    <property type="term" value="F:catalytic activity"/>
    <property type="evidence" value="ECO:0007669"/>
    <property type="project" value="UniProtKB-ARBA"/>
</dbReference>
<dbReference type="PANTHER" id="PTHR46663:SF3">
    <property type="entry name" value="SLL0267 PROTEIN"/>
    <property type="match status" value="1"/>
</dbReference>
<dbReference type="InterPro" id="IPR052163">
    <property type="entry name" value="DGC-Regulatory_Protein"/>
</dbReference>
<evidence type="ECO:0000256" key="3">
    <source>
        <dbReference type="ARBA" id="ARBA00022989"/>
    </source>
</evidence>
<dbReference type="InterPro" id="IPR029787">
    <property type="entry name" value="Nucleotide_cyclase"/>
</dbReference>
<dbReference type="GO" id="GO:0007165">
    <property type="term" value="P:signal transduction"/>
    <property type="evidence" value="ECO:0007669"/>
    <property type="project" value="UniProtKB-ARBA"/>
</dbReference>
<comment type="subcellular location">
    <subcellularLocation>
        <location evidence="1">Membrane</location>
    </subcellularLocation>
</comment>
<dbReference type="InParanoid" id="A0A545AGL3"/>
<keyword evidence="2 5" id="KW-0812">Transmembrane</keyword>
<dbReference type="SMART" id="SM00267">
    <property type="entry name" value="GGDEF"/>
    <property type="match status" value="1"/>
</dbReference>
<dbReference type="OrthoDB" id="9763119at2"/>
<evidence type="ECO:0000259" key="6">
    <source>
        <dbReference type="PROSITE" id="PS50839"/>
    </source>
</evidence>
<dbReference type="NCBIfam" id="TIGR00254">
    <property type="entry name" value="GGDEF"/>
    <property type="match status" value="1"/>
</dbReference>
<dbReference type="Gene3D" id="3.30.70.270">
    <property type="match status" value="1"/>
</dbReference>
<comment type="caution">
    <text evidence="8">The sequence shown here is derived from an EMBL/GenBank/DDBJ whole genome shotgun (WGS) entry which is preliminary data.</text>
</comment>
<dbReference type="EMBL" id="VIRS01000056">
    <property type="protein sequence ID" value="TQS39805.1"/>
    <property type="molecule type" value="Genomic_DNA"/>
</dbReference>
<organism evidence="8 9">
    <name type="scientific">Cryptosporangium phraense</name>
    <dbReference type="NCBI Taxonomy" id="2593070"/>
    <lineage>
        <taxon>Bacteria</taxon>
        <taxon>Bacillati</taxon>
        <taxon>Actinomycetota</taxon>
        <taxon>Actinomycetes</taxon>
        <taxon>Cryptosporangiales</taxon>
        <taxon>Cryptosporangiaceae</taxon>
        <taxon>Cryptosporangium</taxon>
    </lineage>
</organism>
<evidence type="ECO:0000259" key="7">
    <source>
        <dbReference type="PROSITE" id="PS50887"/>
    </source>
</evidence>
<evidence type="ECO:0000256" key="2">
    <source>
        <dbReference type="ARBA" id="ARBA00022692"/>
    </source>
</evidence>
<dbReference type="InterPro" id="IPR000160">
    <property type="entry name" value="GGDEF_dom"/>
</dbReference>
<evidence type="ECO:0000313" key="9">
    <source>
        <dbReference type="Proteomes" id="UP000317982"/>
    </source>
</evidence>
<keyword evidence="3 5" id="KW-1133">Transmembrane helix</keyword>
<dbReference type="InterPro" id="IPR043128">
    <property type="entry name" value="Rev_trsase/Diguanyl_cyclase"/>
</dbReference>
<dbReference type="CDD" id="cd01949">
    <property type="entry name" value="GGDEF"/>
    <property type="match status" value="1"/>
</dbReference>
<dbReference type="PROSITE" id="PS50839">
    <property type="entry name" value="CHASE"/>
    <property type="match status" value="1"/>
</dbReference>
<dbReference type="SUPFAM" id="SSF55073">
    <property type="entry name" value="Nucleotide cyclase"/>
    <property type="match status" value="1"/>
</dbReference>
<evidence type="ECO:0000256" key="1">
    <source>
        <dbReference type="ARBA" id="ARBA00004370"/>
    </source>
</evidence>
<dbReference type="InterPro" id="IPR006189">
    <property type="entry name" value="CHASE_dom"/>
</dbReference>
<dbReference type="InterPro" id="IPR042240">
    <property type="entry name" value="CHASE_sf"/>
</dbReference>
<feature type="transmembrane region" description="Helical" evidence="5">
    <location>
        <begin position="129"/>
        <end position="152"/>
    </location>
</feature>
<dbReference type="PROSITE" id="PS50887">
    <property type="entry name" value="GGDEF"/>
    <property type="match status" value="1"/>
</dbReference>
<dbReference type="AlphaFoldDB" id="A0A545AGL3"/>
<evidence type="ECO:0000256" key="4">
    <source>
        <dbReference type="ARBA" id="ARBA00023136"/>
    </source>
</evidence>
<evidence type="ECO:0000313" key="8">
    <source>
        <dbReference type="EMBL" id="TQS39805.1"/>
    </source>
</evidence>